<comment type="caution">
    <text evidence="1">The sequence shown here is derived from an EMBL/GenBank/DDBJ whole genome shotgun (WGS) entry which is preliminary data.</text>
</comment>
<dbReference type="AlphaFoldDB" id="A0A1Q5PDF8"/>
<keyword evidence="2" id="KW-1185">Reference proteome</keyword>
<dbReference type="STRING" id="1797110.A3841_18310"/>
<protein>
    <submittedName>
        <fullName evidence="1">Uncharacterized protein</fullName>
    </submittedName>
</protein>
<proteinExistence type="predicted"/>
<sequence>MRKKPDNSKHVKLFQELIEVSTEPAHLRKVLTELYFDYSRMVIQRGVNGGEVYQEADDQLYWLSELIKIFDQQTKYPQYSNEGNEAA</sequence>
<gene>
    <name evidence="1" type="ORF">A3841_18310</name>
</gene>
<accession>A0A1Q5PDF8</accession>
<organism evidence="1 2">
    <name type="scientific">Pontibacter flavimaris</name>
    <dbReference type="NCBI Taxonomy" id="1797110"/>
    <lineage>
        <taxon>Bacteria</taxon>
        <taxon>Pseudomonadati</taxon>
        <taxon>Bacteroidota</taxon>
        <taxon>Cytophagia</taxon>
        <taxon>Cytophagales</taxon>
        <taxon>Hymenobacteraceae</taxon>
        <taxon>Pontibacter</taxon>
    </lineage>
</organism>
<dbReference type="RefSeq" id="WP_073852382.1">
    <property type="nucleotide sequence ID" value="NZ_LVWA01000005.1"/>
</dbReference>
<dbReference type="Proteomes" id="UP000186551">
    <property type="component" value="Unassembled WGS sequence"/>
</dbReference>
<evidence type="ECO:0000313" key="2">
    <source>
        <dbReference type="Proteomes" id="UP000186551"/>
    </source>
</evidence>
<name>A0A1Q5PDF8_9BACT</name>
<reference evidence="1 2" key="1">
    <citation type="submission" date="2016-03" db="EMBL/GenBank/DDBJ databases">
        <title>Genome sequence of Pontibacter sp. nov., of the family cytophagaceae, isolated from marine sediment of the Yellow Sea, China.</title>
        <authorList>
            <person name="Zhang G."/>
            <person name="Zhang R."/>
        </authorList>
    </citation>
    <scope>NUCLEOTIDE SEQUENCE [LARGE SCALE GENOMIC DNA]</scope>
    <source>
        <strain evidence="1 2">S10-8</strain>
    </source>
</reference>
<dbReference type="EMBL" id="LVWA01000005">
    <property type="protein sequence ID" value="OKL40279.1"/>
    <property type="molecule type" value="Genomic_DNA"/>
</dbReference>
<evidence type="ECO:0000313" key="1">
    <source>
        <dbReference type="EMBL" id="OKL40279.1"/>
    </source>
</evidence>